<evidence type="ECO:0000256" key="4">
    <source>
        <dbReference type="PROSITE-ProRule" id="PRU00175"/>
    </source>
</evidence>
<feature type="domain" description="PHD-type" evidence="6">
    <location>
        <begin position="366"/>
        <end position="416"/>
    </location>
</feature>
<dbReference type="PROSITE" id="PS50089">
    <property type="entry name" value="ZF_RING_2"/>
    <property type="match status" value="1"/>
</dbReference>
<keyword evidence="3" id="KW-0862">Zinc</keyword>
<dbReference type="PANTHER" id="PTHR47162:SF9">
    <property type="entry name" value="PHD FINGER PROTEIN EHD3-LIKE"/>
    <property type="match status" value="1"/>
</dbReference>
<feature type="region of interest" description="Disordered" evidence="5">
    <location>
        <begin position="1"/>
        <end position="22"/>
    </location>
</feature>
<feature type="domain" description="PHD-type" evidence="6">
    <location>
        <begin position="515"/>
        <end position="565"/>
    </location>
</feature>
<comment type="caution">
    <text evidence="8">The sequence shown here is derived from an EMBL/GenBank/DDBJ whole genome shotgun (WGS) entry which is preliminary data.</text>
</comment>
<evidence type="ECO:0000259" key="7">
    <source>
        <dbReference type="PROSITE" id="PS50089"/>
    </source>
</evidence>
<dbReference type="SMART" id="SM00249">
    <property type="entry name" value="PHD"/>
    <property type="match status" value="3"/>
</dbReference>
<dbReference type="InterPro" id="IPR011011">
    <property type="entry name" value="Znf_FYVE_PHD"/>
</dbReference>
<keyword evidence="9" id="KW-1185">Reference proteome</keyword>
<accession>A0AAD8MPE3</accession>
<dbReference type="Pfam" id="PF00628">
    <property type="entry name" value="PHD"/>
    <property type="match status" value="2"/>
</dbReference>
<evidence type="ECO:0000256" key="5">
    <source>
        <dbReference type="SAM" id="MobiDB-lite"/>
    </source>
</evidence>
<evidence type="ECO:0000256" key="3">
    <source>
        <dbReference type="ARBA" id="ARBA00022833"/>
    </source>
</evidence>
<name>A0AAD8MPE3_9APIA</name>
<reference evidence="8" key="2">
    <citation type="submission" date="2023-05" db="EMBL/GenBank/DDBJ databases">
        <authorList>
            <person name="Schelkunov M.I."/>
        </authorList>
    </citation>
    <scope>NUCLEOTIDE SEQUENCE</scope>
    <source>
        <strain evidence="8">Hsosn_3</strain>
        <tissue evidence="8">Leaf</tissue>
    </source>
</reference>
<proteinExistence type="predicted"/>
<dbReference type="AlphaFoldDB" id="A0AAD8MPE3"/>
<evidence type="ECO:0000313" key="9">
    <source>
        <dbReference type="Proteomes" id="UP001237642"/>
    </source>
</evidence>
<evidence type="ECO:0000256" key="2">
    <source>
        <dbReference type="ARBA" id="ARBA00022771"/>
    </source>
</evidence>
<dbReference type="Proteomes" id="UP001237642">
    <property type="component" value="Unassembled WGS sequence"/>
</dbReference>
<dbReference type="InterPro" id="IPR019787">
    <property type="entry name" value="Znf_PHD-finger"/>
</dbReference>
<dbReference type="InterPro" id="IPR001841">
    <property type="entry name" value="Znf_RING"/>
</dbReference>
<keyword evidence="2 4" id="KW-0863">Zinc-finger</keyword>
<evidence type="ECO:0000256" key="1">
    <source>
        <dbReference type="ARBA" id="ARBA00022723"/>
    </source>
</evidence>
<dbReference type="PANTHER" id="PTHR47162">
    <property type="entry name" value="OS02G0192300 PROTEIN"/>
    <property type="match status" value="1"/>
</dbReference>
<reference evidence="8" key="1">
    <citation type="submission" date="2023-02" db="EMBL/GenBank/DDBJ databases">
        <title>Genome of toxic invasive species Heracleum sosnowskyi carries increased number of genes despite the absence of recent whole-genome duplications.</title>
        <authorList>
            <person name="Schelkunov M."/>
            <person name="Shtratnikova V."/>
            <person name="Makarenko M."/>
            <person name="Klepikova A."/>
            <person name="Omelchenko D."/>
            <person name="Novikova G."/>
            <person name="Obukhova E."/>
            <person name="Bogdanov V."/>
            <person name="Penin A."/>
            <person name="Logacheva M."/>
        </authorList>
    </citation>
    <scope>NUCLEOTIDE SEQUENCE</scope>
    <source>
        <strain evidence="8">Hsosn_3</strain>
        <tissue evidence="8">Leaf</tissue>
    </source>
</reference>
<keyword evidence="1" id="KW-0479">Metal-binding</keyword>
<feature type="domain" description="RING-type" evidence="7">
    <location>
        <begin position="469"/>
        <end position="516"/>
    </location>
</feature>
<protein>
    <submittedName>
        <fullName evidence="8">RING/FYVE/PHD-type zinc finger family protein</fullName>
    </submittedName>
</protein>
<dbReference type="InterPro" id="IPR013083">
    <property type="entry name" value="Znf_RING/FYVE/PHD"/>
</dbReference>
<sequence>MNLNEPIKIQTGGDGGGRKEKEIQKGEEKLALSTSSLFLWLLPLPLCVSRARTGSMIGGNKVETRSDLVLDNVGMNDVSVTETHNKATGGVEKRSAGSSGECVRKYSRRKSRRISRICSMGSGLQDSRVSTNMTTDFTDKNLKEPPNVCLPDASGVSLVRMDSHDSRNLSTDSPVKDHRKIFLEQMCQSLKTEGGLQDCIQDALLFHSEGDFTSTKKESLHFGEGISSSEDNVGVILNGSINNLSPSTNTEFCKRALFNVLTSAKFAELCDLLVGNFQGLKVCSLFDISTIQSRVKEGAYETSPLLFHHDIQQVWSKLQNVGTEMAALAKSLSEKSSACCSGEGFVLESSGHPKVEQTEGSCQLRASTCRQCKEKAEGQNFLVCDYCEDSYHILCVKPALQEIPQKSWYCTSCREKGIGSPHENCLLCESMNSPRSLSTGVDEEEVELEKSSNGIEEDVIENGAEILNCKICGNNVKNENHKVCGHSFCISKYYHERCLTVKQWNLFGSFWYCPSCLCQNCLIDQDDDKIVICDGCDDAFHIYCMQPPRDTIPSGKWFCSNCDDGLQRLHKAKRAYLNAEYDSSEISDKREKTCENIFNVKKDVDENMSL</sequence>
<dbReference type="Gene3D" id="3.30.40.10">
    <property type="entry name" value="Zinc/RING finger domain, C3HC4 (zinc finger)"/>
    <property type="match status" value="1"/>
</dbReference>
<dbReference type="PROSITE" id="PS50016">
    <property type="entry name" value="ZF_PHD_2"/>
    <property type="match status" value="2"/>
</dbReference>
<dbReference type="SUPFAM" id="SSF57903">
    <property type="entry name" value="FYVE/PHD zinc finger"/>
    <property type="match status" value="2"/>
</dbReference>
<evidence type="ECO:0000313" key="8">
    <source>
        <dbReference type="EMBL" id="KAK1384435.1"/>
    </source>
</evidence>
<dbReference type="PROSITE" id="PS01359">
    <property type="entry name" value="ZF_PHD_1"/>
    <property type="match status" value="2"/>
</dbReference>
<organism evidence="8 9">
    <name type="scientific">Heracleum sosnowskyi</name>
    <dbReference type="NCBI Taxonomy" id="360622"/>
    <lineage>
        <taxon>Eukaryota</taxon>
        <taxon>Viridiplantae</taxon>
        <taxon>Streptophyta</taxon>
        <taxon>Embryophyta</taxon>
        <taxon>Tracheophyta</taxon>
        <taxon>Spermatophyta</taxon>
        <taxon>Magnoliopsida</taxon>
        <taxon>eudicotyledons</taxon>
        <taxon>Gunneridae</taxon>
        <taxon>Pentapetalae</taxon>
        <taxon>asterids</taxon>
        <taxon>campanulids</taxon>
        <taxon>Apiales</taxon>
        <taxon>Apiaceae</taxon>
        <taxon>Apioideae</taxon>
        <taxon>apioid superclade</taxon>
        <taxon>Tordylieae</taxon>
        <taxon>Tordyliinae</taxon>
        <taxon>Heracleum</taxon>
    </lineage>
</organism>
<gene>
    <name evidence="8" type="ORF">POM88_022170</name>
</gene>
<feature type="region of interest" description="Disordered" evidence="5">
    <location>
        <begin position="85"/>
        <end position="108"/>
    </location>
</feature>
<dbReference type="InterPro" id="IPR001965">
    <property type="entry name" value="Znf_PHD"/>
</dbReference>
<dbReference type="InterPro" id="IPR019786">
    <property type="entry name" value="Zinc_finger_PHD-type_CS"/>
</dbReference>
<evidence type="ECO:0000259" key="6">
    <source>
        <dbReference type="PROSITE" id="PS50016"/>
    </source>
</evidence>
<dbReference type="GO" id="GO:0008270">
    <property type="term" value="F:zinc ion binding"/>
    <property type="evidence" value="ECO:0007669"/>
    <property type="project" value="UniProtKB-KW"/>
</dbReference>
<dbReference type="EMBL" id="JAUIZM010000005">
    <property type="protein sequence ID" value="KAK1384435.1"/>
    <property type="molecule type" value="Genomic_DNA"/>
</dbReference>
<dbReference type="Gene3D" id="2.30.30.1150">
    <property type="match status" value="1"/>
</dbReference>